<dbReference type="Gene3D" id="3.40.50.880">
    <property type="match status" value="1"/>
</dbReference>
<dbReference type="SUPFAM" id="SSF52317">
    <property type="entry name" value="Class I glutamine amidotransferase-like"/>
    <property type="match status" value="1"/>
</dbReference>
<feature type="domain" description="DNA helicase Pif1-like 2B" evidence="2">
    <location>
        <begin position="53"/>
        <end position="99"/>
    </location>
</feature>
<dbReference type="SUPFAM" id="SSF52540">
    <property type="entry name" value="P-loop containing nucleoside triphosphate hydrolases"/>
    <property type="match status" value="1"/>
</dbReference>
<keyword evidence="1" id="KW-0315">Glutamine amidotransferase</keyword>
<dbReference type="Pfam" id="PF21530">
    <property type="entry name" value="Pif1_2B_dom"/>
    <property type="match status" value="1"/>
</dbReference>
<accession>A0ABQ5DWW4</accession>
<dbReference type="InterPro" id="IPR049163">
    <property type="entry name" value="Pif1-like_2B_dom"/>
</dbReference>
<gene>
    <name evidence="3" type="ORF">Tco_0952415</name>
</gene>
<name>A0ABQ5DWW4_9ASTR</name>
<proteinExistence type="predicted"/>
<evidence type="ECO:0000313" key="3">
    <source>
        <dbReference type="EMBL" id="GJT43700.1"/>
    </source>
</evidence>
<dbReference type="PANTHER" id="PTHR10492">
    <property type="match status" value="1"/>
</dbReference>
<protein>
    <submittedName>
        <fullName evidence="3">ATP-dependent DNA helicase PIF1-like protein</fullName>
    </submittedName>
</protein>
<dbReference type="InterPro" id="IPR029062">
    <property type="entry name" value="Class_I_gatase-like"/>
</dbReference>
<dbReference type="InterPro" id="IPR027417">
    <property type="entry name" value="P-loop_NTPase"/>
</dbReference>
<reference evidence="3" key="1">
    <citation type="journal article" date="2022" name="Int. J. Mol. Sci.">
        <title>Draft Genome of Tanacetum Coccineum: Genomic Comparison of Closely Related Tanacetum-Family Plants.</title>
        <authorList>
            <person name="Yamashiro T."/>
            <person name="Shiraishi A."/>
            <person name="Nakayama K."/>
            <person name="Satake H."/>
        </authorList>
    </citation>
    <scope>NUCLEOTIDE SEQUENCE</scope>
</reference>
<comment type="caution">
    <text evidence="3">The sequence shown here is derived from an EMBL/GenBank/DDBJ whole genome shotgun (WGS) entry which is preliminary data.</text>
</comment>
<organism evidence="3 4">
    <name type="scientific">Tanacetum coccineum</name>
    <dbReference type="NCBI Taxonomy" id="301880"/>
    <lineage>
        <taxon>Eukaryota</taxon>
        <taxon>Viridiplantae</taxon>
        <taxon>Streptophyta</taxon>
        <taxon>Embryophyta</taxon>
        <taxon>Tracheophyta</taxon>
        <taxon>Spermatophyta</taxon>
        <taxon>Magnoliopsida</taxon>
        <taxon>eudicotyledons</taxon>
        <taxon>Gunneridae</taxon>
        <taxon>Pentapetalae</taxon>
        <taxon>asterids</taxon>
        <taxon>campanulids</taxon>
        <taxon>Asterales</taxon>
        <taxon>Asteraceae</taxon>
        <taxon>Asteroideae</taxon>
        <taxon>Anthemideae</taxon>
        <taxon>Anthemidinae</taxon>
        <taxon>Tanacetum</taxon>
    </lineage>
</organism>
<keyword evidence="4" id="KW-1185">Reference proteome</keyword>
<evidence type="ECO:0000259" key="2">
    <source>
        <dbReference type="Pfam" id="PF21530"/>
    </source>
</evidence>
<dbReference type="EMBL" id="BQNB010015751">
    <property type="protein sequence ID" value="GJT43700.1"/>
    <property type="molecule type" value="Genomic_DNA"/>
</dbReference>
<reference evidence="3" key="2">
    <citation type="submission" date="2022-01" db="EMBL/GenBank/DDBJ databases">
        <authorList>
            <person name="Yamashiro T."/>
            <person name="Shiraishi A."/>
            <person name="Satake H."/>
            <person name="Nakayama K."/>
        </authorList>
    </citation>
    <scope>NUCLEOTIDE SEQUENCE</scope>
</reference>
<dbReference type="PANTHER" id="PTHR10492:SF97">
    <property type="entry name" value="ATP-DEPENDENT DNA HELICASE"/>
    <property type="match status" value="1"/>
</dbReference>
<evidence type="ECO:0000256" key="1">
    <source>
        <dbReference type="ARBA" id="ARBA00022962"/>
    </source>
</evidence>
<dbReference type="Proteomes" id="UP001151760">
    <property type="component" value="Unassembled WGS sequence"/>
</dbReference>
<evidence type="ECO:0000313" key="4">
    <source>
        <dbReference type="Proteomes" id="UP001151760"/>
    </source>
</evidence>
<sequence>MVEGNKRPFIRLKLDNLTWYKLRNITLWNDYAHHMNNALGLDNTYTESLYSPEVLNGLKLFGIPNHKLVLKVGASVMLIQNNDHMAGLCNGTRLRILKLGEHVIEAQIITGVCFVITINKSKEVSAQDYGFYGFGFCIPNGKWSCDKQFVLMSHGDEEVMVSNGFKVVAKSEQGTVVAVEYDGRWFYGLQYKALLVLLTPFS</sequence>